<comment type="caution">
    <text evidence="2">The sequence shown here is derived from an EMBL/GenBank/DDBJ whole genome shotgun (WGS) entry which is preliminary data.</text>
</comment>
<dbReference type="Pfam" id="PF00564">
    <property type="entry name" value="PB1"/>
    <property type="match status" value="1"/>
</dbReference>
<evidence type="ECO:0000259" key="1">
    <source>
        <dbReference type="PROSITE" id="PS51745"/>
    </source>
</evidence>
<accession>A0AAN8XBE3</accession>
<gene>
    <name evidence="2" type="ORF">SK128_012914</name>
</gene>
<reference evidence="2 3" key="1">
    <citation type="submission" date="2023-11" db="EMBL/GenBank/DDBJ databases">
        <title>Halocaridina rubra genome assembly.</title>
        <authorList>
            <person name="Smith C."/>
        </authorList>
    </citation>
    <scope>NUCLEOTIDE SEQUENCE [LARGE SCALE GENOMIC DNA]</scope>
    <source>
        <strain evidence="2">EP-1</strain>
        <tissue evidence="2">Whole</tissue>
    </source>
</reference>
<dbReference type="FunFam" id="3.10.20.90:FF:000071">
    <property type="entry name" value="Protein kinase C"/>
    <property type="match status" value="1"/>
</dbReference>
<feature type="domain" description="PB1" evidence="1">
    <location>
        <begin position="17"/>
        <end position="100"/>
    </location>
</feature>
<organism evidence="2 3">
    <name type="scientific">Halocaridina rubra</name>
    <name type="common">Hawaiian red shrimp</name>
    <dbReference type="NCBI Taxonomy" id="373956"/>
    <lineage>
        <taxon>Eukaryota</taxon>
        <taxon>Metazoa</taxon>
        <taxon>Ecdysozoa</taxon>
        <taxon>Arthropoda</taxon>
        <taxon>Crustacea</taxon>
        <taxon>Multicrustacea</taxon>
        <taxon>Malacostraca</taxon>
        <taxon>Eumalacostraca</taxon>
        <taxon>Eucarida</taxon>
        <taxon>Decapoda</taxon>
        <taxon>Pleocyemata</taxon>
        <taxon>Caridea</taxon>
        <taxon>Atyoidea</taxon>
        <taxon>Atyidae</taxon>
        <taxon>Halocaridina</taxon>
    </lineage>
</organism>
<dbReference type="PROSITE" id="PS51745">
    <property type="entry name" value="PB1"/>
    <property type="match status" value="1"/>
</dbReference>
<evidence type="ECO:0000313" key="2">
    <source>
        <dbReference type="EMBL" id="KAK7075785.1"/>
    </source>
</evidence>
<dbReference type="SMART" id="SM00666">
    <property type="entry name" value="PB1"/>
    <property type="match status" value="1"/>
</dbReference>
<dbReference type="Gene3D" id="3.10.20.90">
    <property type="entry name" value="Phosphatidylinositol 3-kinase Catalytic Subunit, Chain A, domain 1"/>
    <property type="match status" value="1"/>
</dbReference>
<evidence type="ECO:0000313" key="3">
    <source>
        <dbReference type="Proteomes" id="UP001381693"/>
    </source>
</evidence>
<protein>
    <recommendedName>
        <fullName evidence="1">PB1 domain-containing protein</fullName>
    </recommendedName>
</protein>
<sequence>MMPAQTQSGKESGELTEIRVKIAYSGEVYITYIQPNLEVESLEHEIRGICKFDPSQVFTVKWVDEEGDPCTISSQQELNEALRLYDLNKDSELAIHGEYRDITIFAVFLGLITC</sequence>
<dbReference type="Proteomes" id="UP001381693">
    <property type="component" value="Unassembled WGS sequence"/>
</dbReference>
<keyword evidence="3" id="KW-1185">Reference proteome</keyword>
<name>A0AAN8XBE3_HALRR</name>
<dbReference type="SUPFAM" id="SSF54277">
    <property type="entry name" value="CAD &amp; PB1 domains"/>
    <property type="match status" value="1"/>
</dbReference>
<proteinExistence type="predicted"/>
<dbReference type="AlphaFoldDB" id="A0AAN8XBE3"/>
<dbReference type="InterPro" id="IPR053793">
    <property type="entry name" value="PB1-like"/>
</dbReference>
<dbReference type="EMBL" id="JAXCGZ010010135">
    <property type="protein sequence ID" value="KAK7075785.1"/>
    <property type="molecule type" value="Genomic_DNA"/>
</dbReference>
<dbReference type="InterPro" id="IPR000270">
    <property type="entry name" value="PB1_dom"/>
</dbReference>